<feature type="region of interest" description="Disordered" evidence="1">
    <location>
        <begin position="466"/>
        <end position="488"/>
    </location>
</feature>
<comment type="caution">
    <text evidence="2">The sequence shown here is derived from an EMBL/GenBank/DDBJ whole genome shotgun (WGS) entry which is preliminary data.</text>
</comment>
<gene>
    <name evidence="2" type="ORF">PEVE_00014424</name>
</gene>
<dbReference type="EMBL" id="CALNXI010000209">
    <property type="protein sequence ID" value="CAH3022200.1"/>
    <property type="molecule type" value="Genomic_DNA"/>
</dbReference>
<evidence type="ECO:0000256" key="1">
    <source>
        <dbReference type="SAM" id="MobiDB-lite"/>
    </source>
</evidence>
<proteinExistence type="predicted"/>
<evidence type="ECO:0000313" key="3">
    <source>
        <dbReference type="Proteomes" id="UP001159427"/>
    </source>
</evidence>
<protein>
    <submittedName>
        <fullName evidence="2">Uncharacterized protein</fullName>
    </submittedName>
</protein>
<feature type="compositionally biased region" description="Low complexity" evidence="1">
    <location>
        <begin position="289"/>
        <end position="299"/>
    </location>
</feature>
<accession>A0ABN8LY23</accession>
<organism evidence="2 3">
    <name type="scientific">Porites evermanni</name>
    <dbReference type="NCBI Taxonomy" id="104178"/>
    <lineage>
        <taxon>Eukaryota</taxon>
        <taxon>Metazoa</taxon>
        <taxon>Cnidaria</taxon>
        <taxon>Anthozoa</taxon>
        <taxon>Hexacorallia</taxon>
        <taxon>Scleractinia</taxon>
        <taxon>Fungiina</taxon>
        <taxon>Poritidae</taxon>
        <taxon>Porites</taxon>
    </lineage>
</organism>
<feature type="region of interest" description="Disordered" evidence="1">
    <location>
        <begin position="328"/>
        <end position="420"/>
    </location>
</feature>
<sequence length="512" mass="55467">MSAKGKARDKSMSKLGNRMITTMLKNEKLAEKELEKKMKALKDLERKSMVKICETSLDVKYDFRRKRNTQEIEEQLSEDPLNLSLGQGRLLLSPCGSRRGSLIPPETRQEESKETESSGDSGESHNNDGTNPAILISSESQQADTGLHSERSGSPVVDEPETSSLCASPVGSPPSEDPAISEAESQKLLKVFAQSERGGQRRRTAPEITDLSPKLLIQLAKSSAEIKRRGSTHDASAAADGEEERNETLSASLNSRRRGSAAIELLQLKGEQGKTDGYPTSPSLRRRGSSAVSTSPSNSPILQRRRGSSANAKISLSLETNEALLRDKISGQAPMSPRLKQPLSPLLGRRGSGMAATLRPLSAQSQNKDSASEPMLPDLKRPQSPSLRRSLSPLRANRPVSPARSLSSLSVESTSGESQLEAIGVPGEYDLMRRRGSRPGLPTNLAVRRGSELSQVELNTLAPNSPLRKAMQDPHATLNPVPASPNAYRRHSGTVEALQDRVNDFLKTLAAK</sequence>
<name>A0ABN8LY23_9CNID</name>
<reference evidence="2 3" key="1">
    <citation type="submission" date="2022-05" db="EMBL/GenBank/DDBJ databases">
        <authorList>
            <consortium name="Genoscope - CEA"/>
            <person name="William W."/>
        </authorList>
    </citation>
    <scope>NUCLEOTIDE SEQUENCE [LARGE SCALE GENOMIC DNA]</scope>
</reference>
<feature type="region of interest" description="Disordered" evidence="1">
    <location>
        <begin position="92"/>
        <end position="185"/>
    </location>
</feature>
<feature type="region of interest" description="Disordered" evidence="1">
    <location>
        <begin position="224"/>
        <end position="314"/>
    </location>
</feature>
<feature type="compositionally biased region" description="Low complexity" evidence="1">
    <location>
        <begin position="382"/>
        <end position="418"/>
    </location>
</feature>
<keyword evidence="3" id="KW-1185">Reference proteome</keyword>
<dbReference type="Proteomes" id="UP001159427">
    <property type="component" value="Unassembled WGS sequence"/>
</dbReference>
<feature type="compositionally biased region" description="Basic and acidic residues" evidence="1">
    <location>
        <begin position="107"/>
        <end position="126"/>
    </location>
</feature>
<evidence type="ECO:0000313" key="2">
    <source>
        <dbReference type="EMBL" id="CAH3022200.1"/>
    </source>
</evidence>